<keyword evidence="2" id="KW-0150">Chloroplast</keyword>
<gene>
    <name evidence="2" type="primary">secG</name>
</gene>
<dbReference type="GeneID" id="25396179"/>
<evidence type="ECO:0000256" key="1">
    <source>
        <dbReference type="SAM" id="Phobius"/>
    </source>
</evidence>
<keyword evidence="1" id="KW-0472">Membrane</keyword>
<evidence type="ECO:0000313" key="2">
    <source>
        <dbReference type="EMBL" id="AKT26143.1"/>
    </source>
</evidence>
<geneLocation type="chloroplast" evidence="2"/>
<reference evidence="2" key="1">
    <citation type="submission" date="2015-05" db="EMBL/GenBank/DDBJ databases">
        <title>Pseudonitzschia multiseries chloroplast genome.</title>
        <authorList>
            <person name="Bi G."/>
            <person name="Cao M."/>
            <person name="Yuan X."/>
        </authorList>
    </citation>
    <scope>NUCLEOTIDE SEQUENCE</scope>
</reference>
<feature type="transmembrane region" description="Helical" evidence="1">
    <location>
        <begin position="47"/>
        <end position="66"/>
    </location>
</feature>
<keyword evidence="2" id="KW-0934">Plastid</keyword>
<sequence>MLTIFGMSTSLFLIVIILIRIPRDSIGLSSFANTSDLLGSPGSAQRFFDIVTVMGILVYFSVAFQLNAQVN</sequence>
<dbReference type="AlphaFoldDB" id="A0A0K1DCS3"/>
<protein>
    <submittedName>
        <fullName evidence="2">Preprotein translocase SecG subunit</fullName>
    </submittedName>
</protein>
<keyword evidence="1" id="KW-0812">Transmembrane</keyword>
<dbReference type="RefSeq" id="YP_009162742.1">
    <property type="nucleotide sequence ID" value="NC_027721.1"/>
</dbReference>
<organism evidence="2">
    <name type="scientific">Pseudo-nitzschia multiseries</name>
    <name type="common">Marine planktonic diatom</name>
    <name type="synonym">Nitzschia pungens f. multiseries</name>
    <dbReference type="NCBI Taxonomy" id="37319"/>
    <lineage>
        <taxon>Eukaryota</taxon>
        <taxon>Sar</taxon>
        <taxon>Stramenopiles</taxon>
        <taxon>Ochrophyta</taxon>
        <taxon>Bacillariophyta</taxon>
        <taxon>Bacillariophyceae</taxon>
        <taxon>Bacillariophycidae</taxon>
        <taxon>Bacillariales</taxon>
        <taxon>Bacillariaceae</taxon>
        <taxon>Pseudo-nitzschia</taxon>
    </lineage>
</organism>
<dbReference type="EMBL" id="KR709240">
    <property type="protein sequence ID" value="AKT26143.1"/>
    <property type="molecule type" value="Genomic_DNA"/>
</dbReference>
<keyword evidence="1" id="KW-1133">Transmembrane helix</keyword>
<name>A0A0K1DCS3_PSEMU</name>
<accession>A0A0K1DCS3</accession>
<proteinExistence type="predicted"/>